<keyword evidence="5" id="KW-0997">Cell inner membrane</keyword>
<dbReference type="Pfam" id="PF25917">
    <property type="entry name" value="BSH_RND"/>
    <property type="match status" value="1"/>
</dbReference>
<keyword evidence="13" id="KW-1185">Reference proteome</keyword>
<dbReference type="Pfam" id="PF25876">
    <property type="entry name" value="HH_MFP_RND"/>
    <property type="match status" value="1"/>
</dbReference>
<feature type="region of interest" description="Disordered" evidence="7">
    <location>
        <begin position="369"/>
        <end position="421"/>
    </location>
</feature>
<sequence length="421" mass="43865">MSKLKTLTIVAAIAAIAGGSYLKWGNAPKAEGNAPSAGAKEQKPARPVSVSLVSVQQKDFPVTISANGVVSSPNMVDIRPQVTSTITKVHIKEGQFVKAGDLLFSFDSRADEVNLAKAQAQLDKDVATLADNQRQLARSKELVARKFVAQSAVDTAQAQVDAQTAVVASDKAAVAAAKVALSYQRIVAPSSGRTGIVSVYPGSLVQPGSAALVTITQMDPITVTFPLPQRHLSAALQSLQRSDSYVYASLPDNGGKFKGKLKFVDNVVDASSGTVKVKAEFENKEMKLWPGAYVNVDFSVQTLKDALVVPREAVIVNPKGSAVYIAGAEGKAELKPVQVVTSLQNDAVITGIEAGARVVVDGKQNLRPGSLIKERSAESKDTKDKSGAKDSAKDGSTDLKDAKDAKPAPAASASASAASAS</sequence>
<feature type="compositionally biased region" description="Low complexity" evidence="7">
    <location>
        <begin position="407"/>
        <end position="421"/>
    </location>
</feature>
<feature type="domain" description="Multidrug resistance protein MdtA-like barrel-sandwich hybrid" evidence="9">
    <location>
        <begin position="74"/>
        <end position="215"/>
    </location>
</feature>
<evidence type="ECO:0000256" key="6">
    <source>
        <dbReference type="ARBA" id="ARBA00023136"/>
    </source>
</evidence>
<evidence type="ECO:0000259" key="11">
    <source>
        <dbReference type="Pfam" id="PF25967"/>
    </source>
</evidence>
<name>A0ABQ2Y1T9_9BURK</name>
<dbReference type="InterPro" id="IPR058626">
    <property type="entry name" value="MdtA-like_b-barrel"/>
</dbReference>
<dbReference type="SUPFAM" id="SSF111369">
    <property type="entry name" value="HlyD-like secretion proteins"/>
    <property type="match status" value="1"/>
</dbReference>
<evidence type="ECO:0000256" key="2">
    <source>
        <dbReference type="ARBA" id="ARBA00009477"/>
    </source>
</evidence>
<evidence type="ECO:0000256" key="3">
    <source>
        <dbReference type="ARBA" id="ARBA00022448"/>
    </source>
</evidence>
<evidence type="ECO:0000313" key="13">
    <source>
        <dbReference type="Proteomes" id="UP000653343"/>
    </source>
</evidence>
<dbReference type="EMBL" id="BMYU01000006">
    <property type="protein sequence ID" value="GGX46354.1"/>
    <property type="molecule type" value="Genomic_DNA"/>
</dbReference>
<evidence type="ECO:0000256" key="1">
    <source>
        <dbReference type="ARBA" id="ARBA00004236"/>
    </source>
</evidence>
<keyword evidence="3" id="KW-0813">Transport</keyword>
<reference evidence="13" key="1">
    <citation type="journal article" date="2019" name="Int. J. Syst. Evol. Microbiol.">
        <title>The Global Catalogue of Microorganisms (GCM) 10K type strain sequencing project: providing services to taxonomists for standard genome sequencing and annotation.</title>
        <authorList>
            <consortium name="The Broad Institute Genomics Platform"/>
            <consortium name="The Broad Institute Genome Sequencing Center for Infectious Disease"/>
            <person name="Wu L."/>
            <person name="Ma J."/>
        </authorList>
    </citation>
    <scope>NUCLEOTIDE SEQUENCE [LARGE SCALE GENOMIC DNA]</scope>
    <source>
        <strain evidence="13">KCTC 23917</strain>
    </source>
</reference>
<dbReference type="InterPro" id="IPR058627">
    <property type="entry name" value="MdtA-like_C"/>
</dbReference>
<dbReference type="Gene3D" id="2.40.50.100">
    <property type="match status" value="1"/>
</dbReference>
<proteinExistence type="inferred from homology"/>
<dbReference type="Gene3D" id="1.10.287.470">
    <property type="entry name" value="Helix hairpin bin"/>
    <property type="match status" value="1"/>
</dbReference>
<dbReference type="Gene3D" id="2.40.30.170">
    <property type="match status" value="1"/>
</dbReference>
<keyword evidence="6" id="KW-0472">Membrane</keyword>
<dbReference type="NCBIfam" id="TIGR01730">
    <property type="entry name" value="RND_mfp"/>
    <property type="match status" value="1"/>
</dbReference>
<dbReference type="InterPro" id="IPR058624">
    <property type="entry name" value="MdtA-like_HH"/>
</dbReference>
<dbReference type="Pfam" id="PF25944">
    <property type="entry name" value="Beta-barrel_RND"/>
    <property type="match status" value="1"/>
</dbReference>
<dbReference type="PANTHER" id="PTHR30469:SF36">
    <property type="entry name" value="BLL3903 PROTEIN"/>
    <property type="match status" value="1"/>
</dbReference>
<keyword evidence="4" id="KW-1003">Cell membrane</keyword>
<comment type="caution">
    <text evidence="12">The sequence shown here is derived from an EMBL/GenBank/DDBJ whole genome shotgun (WGS) entry which is preliminary data.</text>
</comment>
<dbReference type="PANTHER" id="PTHR30469">
    <property type="entry name" value="MULTIDRUG RESISTANCE PROTEIN MDTA"/>
    <property type="match status" value="1"/>
</dbReference>
<comment type="similarity">
    <text evidence="2">Belongs to the membrane fusion protein (MFP) (TC 8.A.1) family.</text>
</comment>
<evidence type="ECO:0000256" key="7">
    <source>
        <dbReference type="SAM" id="MobiDB-lite"/>
    </source>
</evidence>
<dbReference type="RefSeq" id="WP_189357644.1">
    <property type="nucleotide sequence ID" value="NZ_BMYU01000006.1"/>
</dbReference>
<accession>A0ABQ2Y1T9</accession>
<evidence type="ECO:0000259" key="10">
    <source>
        <dbReference type="Pfam" id="PF25944"/>
    </source>
</evidence>
<dbReference type="InterPro" id="IPR006143">
    <property type="entry name" value="RND_pump_MFP"/>
</dbReference>
<evidence type="ECO:0000259" key="9">
    <source>
        <dbReference type="Pfam" id="PF25917"/>
    </source>
</evidence>
<gene>
    <name evidence="12" type="ORF">GCM10010946_26120</name>
</gene>
<evidence type="ECO:0000259" key="8">
    <source>
        <dbReference type="Pfam" id="PF25876"/>
    </source>
</evidence>
<protein>
    <submittedName>
        <fullName evidence="12">Hemolysin D</fullName>
    </submittedName>
</protein>
<evidence type="ECO:0000313" key="12">
    <source>
        <dbReference type="EMBL" id="GGX46354.1"/>
    </source>
</evidence>
<dbReference type="Pfam" id="PF25967">
    <property type="entry name" value="RND-MFP_C"/>
    <property type="match status" value="1"/>
</dbReference>
<dbReference type="Gene3D" id="2.40.420.20">
    <property type="match status" value="1"/>
</dbReference>
<evidence type="ECO:0000256" key="4">
    <source>
        <dbReference type="ARBA" id="ARBA00022475"/>
    </source>
</evidence>
<feature type="domain" description="Multidrug resistance protein MdtA-like C-terminal permuted SH3" evidence="11">
    <location>
        <begin position="305"/>
        <end position="364"/>
    </location>
</feature>
<dbReference type="Proteomes" id="UP000653343">
    <property type="component" value="Unassembled WGS sequence"/>
</dbReference>
<comment type="subcellular location">
    <subcellularLocation>
        <location evidence="1">Cell membrane</location>
    </subcellularLocation>
</comment>
<organism evidence="12 13">
    <name type="scientific">Undibacterium squillarum</name>
    <dbReference type="NCBI Taxonomy" id="1131567"/>
    <lineage>
        <taxon>Bacteria</taxon>
        <taxon>Pseudomonadati</taxon>
        <taxon>Pseudomonadota</taxon>
        <taxon>Betaproteobacteria</taxon>
        <taxon>Burkholderiales</taxon>
        <taxon>Oxalobacteraceae</taxon>
        <taxon>Undibacterium</taxon>
    </lineage>
</organism>
<feature type="compositionally biased region" description="Basic and acidic residues" evidence="7">
    <location>
        <begin position="372"/>
        <end position="406"/>
    </location>
</feature>
<evidence type="ECO:0000256" key="5">
    <source>
        <dbReference type="ARBA" id="ARBA00022519"/>
    </source>
</evidence>
<feature type="domain" description="Multidrug resistance protein MdtA-like beta-barrel" evidence="10">
    <location>
        <begin position="220"/>
        <end position="300"/>
    </location>
</feature>
<dbReference type="InterPro" id="IPR058625">
    <property type="entry name" value="MdtA-like_BSH"/>
</dbReference>
<feature type="domain" description="Multidrug resistance protein MdtA-like alpha-helical hairpin" evidence="8">
    <location>
        <begin position="115"/>
        <end position="183"/>
    </location>
</feature>